<gene>
    <name evidence="2" type="ORF">ARMOST_09452</name>
</gene>
<feature type="compositionally biased region" description="Low complexity" evidence="1">
    <location>
        <begin position="194"/>
        <end position="204"/>
    </location>
</feature>
<accession>A0A284RBJ0</accession>
<organism evidence="2 3">
    <name type="scientific">Armillaria ostoyae</name>
    <name type="common">Armillaria root rot fungus</name>
    <dbReference type="NCBI Taxonomy" id="47428"/>
    <lineage>
        <taxon>Eukaryota</taxon>
        <taxon>Fungi</taxon>
        <taxon>Dikarya</taxon>
        <taxon>Basidiomycota</taxon>
        <taxon>Agaricomycotina</taxon>
        <taxon>Agaricomycetes</taxon>
        <taxon>Agaricomycetidae</taxon>
        <taxon>Agaricales</taxon>
        <taxon>Marasmiineae</taxon>
        <taxon>Physalacriaceae</taxon>
        <taxon>Armillaria</taxon>
    </lineage>
</organism>
<feature type="compositionally biased region" description="Polar residues" evidence="1">
    <location>
        <begin position="235"/>
        <end position="272"/>
    </location>
</feature>
<sequence>MPKRAPTPPLLDDDADYYSVYQPYPLNFDWDIHGDVLKHVRWIAACVGIEPFYAFHYKPKAPSMVIVEIEKNNEKAKTRFLGEHRWKEILSVPTPEERERVTRVFPCFHTNNRSVVKDGWHRIAVKDDWFRGWSADQGDFMTPYPRTHHCVPPNEDRTNKSLCRPLPTIYKPPPPPPAKPVVGSATWVNAKTDTGPSTGPSTGPVLQGVWGRGRGGVSLSTRTGGGTNPKAPPSRWNQPIAQNNKVSSPTAWGNNRPHQASNGHSQEASSGNPLVVVSRGPAPARPPGLPANPSNNFPAPPGVMRTGSGTSVSNATQEGSLDKQVARISLTENREVDVYTLGDGLDDEDPVDAMFIPRYEVTEAAVDGASGENLWPAADDTSTVSVPLCPLHGRPNCKPGICREADKQRKLEQAEQRRREAEQARSSNRGAGRGRGRGGRGGRGRGGSASNSQSPSPDPWS</sequence>
<feature type="compositionally biased region" description="Basic residues" evidence="1">
    <location>
        <begin position="432"/>
        <end position="443"/>
    </location>
</feature>
<proteinExistence type="predicted"/>
<dbReference type="Proteomes" id="UP000219338">
    <property type="component" value="Unassembled WGS sequence"/>
</dbReference>
<dbReference type="AlphaFoldDB" id="A0A284RBJ0"/>
<evidence type="ECO:0000313" key="3">
    <source>
        <dbReference type="Proteomes" id="UP000219338"/>
    </source>
</evidence>
<evidence type="ECO:0000256" key="1">
    <source>
        <dbReference type="SAM" id="MobiDB-lite"/>
    </source>
</evidence>
<feature type="region of interest" description="Disordered" evidence="1">
    <location>
        <begin position="192"/>
        <end position="319"/>
    </location>
</feature>
<keyword evidence="3" id="KW-1185">Reference proteome</keyword>
<feature type="compositionally biased region" description="Polar residues" evidence="1">
    <location>
        <begin position="307"/>
        <end position="319"/>
    </location>
</feature>
<protein>
    <submittedName>
        <fullName evidence="2">Uncharacterized protein</fullName>
    </submittedName>
</protein>
<evidence type="ECO:0000313" key="2">
    <source>
        <dbReference type="EMBL" id="SJL06116.1"/>
    </source>
</evidence>
<feature type="region of interest" description="Disordered" evidence="1">
    <location>
        <begin position="407"/>
        <end position="461"/>
    </location>
</feature>
<name>A0A284RBJ0_ARMOS</name>
<feature type="compositionally biased region" description="Basic and acidic residues" evidence="1">
    <location>
        <begin position="407"/>
        <end position="423"/>
    </location>
</feature>
<reference evidence="3" key="1">
    <citation type="journal article" date="2017" name="Nat. Ecol. Evol.">
        <title>Genome expansion and lineage-specific genetic innovations in the forest pathogenic fungi Armillaria.</title>
        <authorList>
            <person name="Sipos G."/>
            <person name="Prasanna A.N."/>
            <person name="Walter M.C."/>
            <person name="O'Connor E."/>
            <person name="Balint B."/>
            <person name="Krizsan K."/>
            <person name="Kiss B."/>
            <person name="Hess J."/>
            <person name="Varga T."/>
            <person name="Slot J."/>
            <person name="Riley R."/>
            <person name="Boka B."/>
            <person name="Rigling D."/>
            <person name="Barry K."/>
            <person name="Lee J."/>
            <person name="Mihaltcheva S."/>
            <person name="LaButti K."/>
            <person name="Lipzen A."/>
            <person name="Waldron R."/>
            <person name="Moloney N.M."/>
            <person name="Sperisen C."/>
            <person name="Kredics L."/>
            <person name="Vagvoelgyi C."/>
            <person name="Patrignani A."/>
            <person name="Fitzpatrick D."/>
            <person name="Nagy I."/>
            <person name="Doyle S."/>
            <person name="Anderson J.B."/>
            <person name="Grigoriev I.V."/>
            <person name="Gueldener U."/>
            <person name="Muensterkoetter M."/>
            <person name="Nagy L.G."/>
        </authorList>
    </citation>
    <scope>NUCLEOTIDE SEQUENCE [LARGE SCALE GENOMIC DNA]</scope>
    <source>
        <strain evidence="3">C18/9</strain>
    </source>
</reference>
<dbReference type="OrthoDB" id="3243413at2759"/>
<dbReference type="EMBL" id="FUEG01000006">
    <property type="protein sequence ID" value="SJL06116.1"/>
    <property type="molecule type" value="Genomic_DNA"/>
</dbReference>
<dbReference type="OMA" id="AMFIPRY"/>